<evidence type="ECO:0000313" key="3">
    <source>
        <dbReference type="EMBL" id="SFT88399.1"/>
    </source>
</evidence>
<keyword evidence="4" id="KW-1185">Reference proteome</keyword>
<dbReference type="PANTHER" id="PTHR14969">
    <property type="entry name" value="SPHINGOSINE-1-PHOSPHATE PHOSPHOHYDROLASE"/>
    <property type="match status" value="1"/>
</dbReference>
<protein>
    <submittedName>
        <fullName evidence="3">Undecaprenyl-diphosphatase</fullName>
    </submittedName>
</protein>
<dbReference type="SUPFAM" id="SSF48317">
    <property type="entry name" value="Acid phosphatase/Vanadium-dependent haloperoxidase"/>
    <property type="match status" value="1"/>
</dbReference>
<evidence type="ECO:0000259" key="2">
    <source>
        <dbReference type="SMART" id="SM00014"/>
    </source>
</evidence>
<organism evidence="3 4">
    <name type="scientific">Lishizhenia tianjinensis</name>
    <dbReference type="NCBI Taxonomy" id="477690"/>
    <lineage>
        <taxon>Bacteria</taxon>
        <taxon>Pseudomonadati</taxon>
        <taxon>Bacteroidota</taxon>
        <taxon>Flavobacteriia</taxon>
        <taxon>Flavobacteriales</taxon>
        <taxon>Crocinitomicaceae</taxon>
        <taxon>Lishizhenia</taxon>
    </lineage>
</organism>
<dbReference type="InterPro" id="IPR000326">
    <property type="entry name" value="PAP2/HPO"/>
</dbReference>
<dbReference type="Proteomes" id="UP000236454">
    <property type="component" value="Unassembled WGS sequence"/>
</dbReference>
<feature type="transmembrane region" description="Helical" evidence="1">
    <location>
        <begin position="27"/>
        <end position="48"/>
    </location>
</feature>
<sequence>MIAYLEELDRNIVVAVNGLHNPVLDELMWYTSKIPVWFPLYLLLFVLVYKKYKLKNFLIYLGTFALLILLCDQISSTLFKPLVARWRPSHNLLLTDQLHFYEMRPGEFYRGGKFSFISGHATNSFGIAMLSSLVLKPYFKNIMKWMLFWATLVSFSRIYLGVHYLSDIAAGALVGSGVAYLLYKYLFQRFIHPVEEL</sequence>
<dbReference type="RefSeq" id="WP_090252366.1">
    <property type="nucleotide sequence ID" value="NZ_FPAS01000006.1"/>
</dbReference>
<dbReference type="InterPro" id="IPR036938">
    <property type="entry name" value="PAP2/HPO_sf"/>
</dbReference>
<dbReference type="Gene3D" id="1.20.144.10">
    <property type="entry name" value="Phosphatidic acid phosphatase type 2/haloperoxidase"/>
    <property type="match status" value="1"/>
</dbReference>
<gene>
    <name evidence="3" type="ORF">SAMN05216474_2912</name>
</gene>
<dbReference type="STRING" id="477690.SAMN05216474_2912"/>
<feature type="domain" description="Phosphatidic acid phosphatase type 2/haloperoxidase" evidence="2">
    <location>
        <begin position="61"/>
        <end position="183"/>
    </location>
</feature>
<proteinExistence type="predicted"/>
<dbReference type="AlphaFoldDB" id="A0A1I7BML0"/>
<dbReference type="Pfam" id="PF01569">
    <property type="entry name" value="PAP2"/>
    <property type="match status" value="1"/>
</dbReference>
<name>A0A1I7BML0_9FLAO</name>
<dbReference type="EMBL" id="FPAS01000006">
    <property type="protein sequence ID" value="SFT88399.1"/>
    <property type="molecule type" value="Genomic_DNA"/>
</dbReference>
<evidence type="ECO:0000256" key="1">
    <source>
        <dbReference type="SAM" id="Phobius"/>
    </source>
</evidence>
<feature type="transmembrane region" description="Helical" evidence="1">
    <location>
        <begin position="114"/>
        <end position="135"/>
    </location>
</feature>
<dbReference type="OrthoDB" id="9789113at2"/>
<keyword evidence="1" id="KW-1133">Transmembrane helix</keyword>
<dbReference type="PANTHER" id="PTHR14969:SF13">
    <property type="entry name" value="AT30094P"/>
    <property type="match status" value="1"/>
</dbReference>
<feature type="transmembrane region" description="Helical" evidence="1">
    <location>
        <begin position="168"/>
        <end position="187"/>
    </location>
</feature>
<accession>A0A1I7BML0</accession>
<reference evidence="3 4" key="1">
    <citation type="submission" date="2016-10" db="EMBL/GenBank/DDBJ databases">
        <authorList>
            <person name="de Groot N.N."/>
        </authorList>
    </citation>
    <scope>NUCLEOTIDE SEQUENCE [LARGE SCALE GENOMIC DNA]</scope>
    <source>
        <strain evidence="3 4">CGMCC 1.7005</strain>
    </source>
</reference>
<dbReference type="SMART" id="SM00014">
    <property type="entry name" value="acidPPc"/>
    <property type="match status" value="1"/>
</dbReference>
<feature type="transmembrane region" description="Helical" evidence="1">
    <location>
        <begin position="57"/>
        <end position="79"/>
    </location>
</feature>
<keyword evidence="1" id="KW-0472">Membrane</keyword>
<keyword evidence="1" id="KW-0812">Transmembrane</keyword>
<evidence type="ECO:0000313" key="4">
    <source>
        <dbReference type="Proteomes" id="UP000236454"/>
    </source>
</evidence>